<feature type="domain" description="Iron hydrogenase large subunit C-terminal" evidence="6">
    <location>
        <begin position="284"/>
        <end position="439"/>
    </location>
</feature>
<dbReference type="SUPFAM" id="SSF53920">
    <property type="entry name" value="Fe-only hydrogenase"/>
    <property type="match status" value="1"/>
</dbReference>
<evidence type="ECO:0000256" key="3">
    <source>
        <dbReference type="ARBA" id="ARBA00022723"/>
    </source>
</evidence>
<dbReference type="Pfam" id="PF02906">
    <property type="entry name" value="Fe_hyd_lg_C"/>
    <property type="match status" value="2"/>
</dbReference>
<sequence>MSGFSGVVKLADLDDFISPSTECVIPLAGALDNSTNDKDEVVEEVRPQLIRSKKAEEKTAGKTATIAQVSLSDCLACSGCVTSAETVLLTEQSTDALLQRLRGGKSAAEVSVEDSSDATSAEIVVSVTGPSRTSLAEYFDIPPEKVVPALGEALRRLEVKLNDGDDTNRASISCLNTSASEALALLLTREEVRRRREEARKNGVPPKAFLTSHCPGWTCYAEKSLDTKTVELLSNVRSAEQIQGLYVKSVIPKLRQISAYRGLWDATLPRSVRSVLAKAGNSGSVKGIYHVLVSPCFDRKLEVLRPNYRIDIDSTESVPSIDLVLGTSEIVSLLREHDLHLSKFLNADPSNDPLMCGINCFVPFQDSSECGGYARDELDVGEDPKWTPVKNQDLTRAGRVARAYGFRNVQNIVRRVKKRGFDYDFVEVMACPGGCGNGGAQVIPDTIAGKNEGEAAELGWLGKDTRLGRLIDKIRGRSEAPAAKKIRPEERVDVAKLARESFTRVHHSVPVIPPEKSTEARALRRLLTGDDLNATWTSLSDSNKGKAVATASSLKW</sequence>
<evidence type="ECO:0000313" key="9">
    <source>
        <dbReference type="Proteomes" id="UP000570595"/>
    </source>
</evidence>
<dbReference type="Gene3D" id="3.40.50.1780">
    <property type="match status" value="2"/>
</dbReference>
<comment type="caution">
    <text evidence="7">The sequence shown here is derived from an EMBL/GenBank/DDBJ whole genome shotgun (WGS) entry which is preliminary data.</text>
</comment>
<dbReference type="Gene3D" id="3.30.70.20">
    <property type="match status" value="1"/>
</dbReference>
<protein>
    <recommendedName>
        <fullName evidence="6">Iron hydrogenase large subunit C-terminal domain-containing protein</fullName>
    </recommendedName>
</protein>
<dbReference type="AlphaFoldDB" id="A0A7J6LAC6"/>
<organism evidence="7 9">
    <name type="scientific">Perkinsus olseni</name>
    <name type="common">Perkinsus atlanticus</name>
    <dbReference type="NCBI Taxonomy" id="32597"/>
    <lineage>
        <taxon>Eukaryota</taxon>
        <taxon>Sar</taxon>
        <taxon>Alveolata</taxon>
        <taxon>Perkinsozoa</taxon>
        <taxon>Perkinsea</taxon>
        <taxon>Perkinsida</taxon>
        <taxon>Perkinsidae</taxon>
        <taxon>Perkinsus</taxon>
    </lineage>
</organism>
<keyword evidence="4" id="KW-0408">Iron</keyword>
<feature type="domain" description="Iron hydrogenase large subunit C-terminal" evidence="6">
    <location>
        <begin position="123"/>
        <end position="253"/>
    </location>
</feature>
<dbReference type="PANTHER" id="PTHR11615">
    <property type="entry name" value="NITRATE, FORMATE, IRON DEHYDROGENASE"/>
    <property type="match status" value="1"/>
</dbReference>
<reference evidence="9 10" key="1">
    <citation type="submission" date="2020-04" db="EMBL/GenBank/DDBJ databases">
        <title>Perkinsus olseni comparative genomics.</title>
        <authorList>
            <person name="Bogema D.R."/>
        </authorList>
    </citation>
    <scope>NUCLEOTIDE SEQUENCE [LARGE SCALE GENOMIC DNA]</scope>
    <source>
        <strain evidence="7">ATCC PRA-179</strain>
        <strain evidence="8">ATCC PRA-31</strain>
    </source>
</reference>
<evidence type="ECO:0000256" key="1">
    <source>
        <dbReference type="ARBA" id="ARBA00006596"/>
    </source>
</evidence>
<dbReference type="Proteomes" id="UP000572268">
    <property type="component" value="Unassembled WGS sequence"/>
</dbReference>
<evidence type="ECO:0000259" key="6">
    <source>
        <dbReference type="Pfam" id="PF02906"/>
    </source>
</evidence>
<evidence type="ECO:0000313" key="10">
    <source>
        <dbReference type="Proteomes" id="UP000572268"/>
    </source>
</evidence>
<gene>
    <name evidence="8" type="ORF">FOL46_006615</name>
    <name evidence="7" type="ORF">FOZ61_007151</name>
</gene>
<dbReference type="GO" id="GO:0046872">
    <property type="term" value="F:metal ion binding"/>
    <property type="evidence" value="ECO:0007669"/>
    <property type="project" value="UniProtKB-KW"/>
</dbReference>
<dbReference type="InterPro" id="IPR004108">
    <property type="entry name" value="Fe_hydrogenase_lsu_C"/>
</dbReference>
<dbReference type="EMBL" id="JABAHT010000425">
    <property type="protein sequence ID" value="KAF4656141.1"/>
    <property type="molecule type" value="Genomic_DNA"/>
</dbReference>
<evidence type="ECO:0000313" key="7">
    <source>
        <dbReference type="EMBL" id="KAF4656141.1"/>
    </source>
</evidence>
<dbReference type="InterPro" id="IPR050340">
    <property type="entry name" value="Cytosolic_Fe-S_CAF"/>
</dbReference>
<dbReference type="GO" id="GO:0051539">
    <property type="term" value="F:4 iron, 4 sulfur cluster binding"/>
    <property type="evidence" value="ECO:0007669"/>
    <property type="project" value="UniProtKB-KW"/>
</dbReference>
<comment type="similarity">
    <text evidence="1">Belongs to the NARF family.</text>
</comment>
<dbReference type="Proteomes" id="UP000570595">
    <property type="component" value="Unassembled WGS sequence"/>
</dbReference>
<evidence type="ECO:0000256" key="2">
    <source>
        <dbReference type="ARBA" id="ARBA00022485"/>
    </source>
</evidence>
<evidence type="ECO:0000313" key="8">
    <source>
        <dbReference type="EMBL" id="KAF4659357.1"/>
    </source>
</evidence>
<keyword evidence="3" id="KW-0479">Metal-binding</keyword>
<accession>A0A7J6LAC6</accession>
<name>A0A7J6LAC6_PEROL</name>
<evidence type="ECO:0000256" key="4">
    <source>
        <dbReference type="ARBA" id="ARBA00023004"/>
    </source>
</evidence>
<evidence type="ECO:0000256" key="5">
    <source>
        <dbReference type="ARBA" id="ARBA00023014"/>
    </source>
</evidence>
<dbReference type="EMBL" id="JABANN010000432">
    <property type="protein sequence ID" value="KAF4659357.1"/>
    <property type="molecule type" value="Genomic_DNA"/>
</dbReference>
<dbReference type="InterPro" id="IPR009016">
    <property type="entry name" value="Fe_hydrogenase"/>
</dbReference>
<dbReference type="Gene3D" id="3.40.950.10">
    <property type="entry name" value="Fe-only Hydrogenase (Larger Subunit), Chain L, domain 3"/>
    <property type="match status" value="2"/>
</dbReference>
<keyword evidence="2" id="KW-0004">4Fe-4S</keyword>
<proteinExistence type="inferred from homology"/>
<dbReference type="OrthoDB" id="10253113at2759"/>
<dbReference type="FunFam" id="3.30.70.20:FF:000042">
    <property type="entry name" value="Cytosolic Fe-S cluster assembly factor NAR1"/>
    <property type="match status" value="1"/>
</dbReference>
<keyword evidence="5" id="KW-0411">Iron-sulfur</keyword>